<protein>
    <submittedName>
        <fullName evidence="1">Uncharacterized protein</fullName>
    </submittedName>
</protein>
<evidence type="ECO:0000313" key="1">
    <source>
        <dbReference type="EMBL" id="SMP23526.1"/>
    </source>
</evidence>
<organism evidence="1 2">
    <name type="scientific">Algoriphagus winogradskyi</name>
    <dbReference type="NCBI Taxonomy" id="237017"/>
    <lineage>
        <taxon>Bacteria</taxon>
        <taxon>Pseudomonadati</taxon>
        <taxon>Bacteroidota</taxon>
        <taxon>Cytophagia</taxon>
        <taxon>Cytophagales</taxon>
        <taxon>Cyclobacteriaceae</taxon>
        <taxon>Algoriphagus</taxon>
    </lineage>
</organism>
<proteinExistence type="predicted"/>
<comment type="caution">
    <text evidence="1">The sequence shown here is derived from an EMBL/GenBank/DDBJ whole genome shotgun (WGS) entry which is preliminary data.</text>
</comment>
<reference evidence="1 2" key="1">
    <citation type="submission" date="2017-05" db="EMBL/GenBank/DDBJ databases">
        <authorList>
            <person name="Varghese N."/>
            <person name="Submissions S."/>
        </authorList>
    </citation>
    <scope>NUCLEOTIDE SEQUENCE [LARGE SCALE GENOMIC DNA]</scope>
    <source>
        <strain evidence="1 2">DSM 15360</strain>
    </source>
</reference>
<dbReference type="RefSeq" id="WP_283413121.1">
    <property type="nucleotide sequence ID" value="NZ_FXUA01000003.1"/>
</dbReference>
<evidence type="ECO:0000313" key="2">
    <source>
        <dbReference type="Proteomes" id="UP001157915"/>
    </source>
</evidence>
<accession>A0ABY1P2X0</accession>
<name>A0ABY1P2X0_9BACT</name>
<dbReference type="EMBL" id="FXUA01000003">
    <property type="protein sequence ID" value="SMP23526.1"/>
    <property type="molecule type" value="Genomic_DNA"/>
</dbReference>
<keyword evidence="2" id="KW-1185">Reference proteome</keyword>
<gene>
    <name evidence="1" type="ORF">SAMN06265367_103619</name>
</gene>
<sequence>MEKLTNDQMENLVGSGYCEDLWTILTGGNYQGDELQGWQYYAQYCTDQEAPE</sequence>
<dbReference type="Proteomes" id="UP001157915">
    <property type="component" value="Unassembled WGS sequence"/>
</dbReference>